<accession>A0A0V1KWW6</accession>
<dbReference type="InterPro" id="IPR011074">
    <property type="entry name" value="CRAL/TRIO_N_dom"/>
</dbReference>
<dbReference type="SUPFAM" id="SSF52087">
    <property type="entry name" value="CRAL/TRIO domain"/>
    <property type="match status" value="1"/>
</dbReference>
<dbReference type="OrthoDB" id="30289at2759"/>
<dbReference type="InterPro" id="IPR006797">
    <property type="entry name" value="PRELI/MSF1_dom"/>
</dbReference>
<dbReference type="CDD" id="cd00170">
    <property type="entry name" value="SEC14"/>
    <property type="match status" value="1"/>
</dbReference>
<protein>
    <submittedName>
        <fullName evidence="3">SEC14-like protein 1</fullName>
    </submittedName>
</protein>
<gene>
    <name evidence="3" type="primary">SEC14L1</name>
    <name evidence="3" type="ORF">T02_7788</name>
</gene>
<comment type="caution">
    <text evidence="3">The sequence shown here is derived from an EMBL/GenBank/DDBJ whole genome shotgun (WGS) entry which is preliminary data.</text>
</comment>
<dbReference type="PANTHER" id="PTHR23324">
    <property type="entry name" value="SEC14 RELATED PROTEIN"/>
    <property type="match status" value="1"/>
</dbReference>
<evidence type="ECO:0000313" key="4">
    <source>
        <dbReference type="Proteomes" id="UP000054721"/>
    </source>
</evidence>
<dbReference type="GO" id="GO:0005737">
    <property type="term" value="C:cytoplasm"/>
    <property type="evidence" value="ECO:0007669"/>
    <property type="project" value="TreeGrafter"/>
</dbReference>
<dbReference type="SMART" id="SM00516">
    <property type="entry name" value="SEC14"/>
    <property type="match status" value="1"/>
</dbReference>
<dbReference type="InterPro" id="IPR051064">
    <property type="entry name" value="SEC14/CRAL-TRIO_domain"/>
</dbReference>
<dbReference type="Pfam" id="PF00650">
    <property type="entry name" value="CRAL_TRIO"/>
    <property type="match status" value="1"/>
</dbReference>
<organism evidence="3 4">
    <name type="scientific">Trichinella nativa</name>
    <dbReference type="NCBI Taxonomy" id="6335"/>
    <lineage>
        <taxon>Eukaryota</taxon>
        <taxon>Metazoa</taxon>
        <taxon>Ecdysozoa</taxon>
        <taxon>Nematoda</taxon>
        <taxon>Enoplea</taxon>
        <taxon>Dorylaimia</taxon>
        <taxon>Trichinellida</taxon>
        <taxon>Trichinellidae</taxon>
        <taxon>Trichinella</taxon>
    </lineage>
</organism>
<dbReference type="InterPro" id="IPR001251">
    <property type="entry name" value="CRAL-TRIO_dom"/>
</dbReference>
<keyword evidence="4" id="KW-1185">Reference proteome</keyword>
<dbReference type="PANTHER" id="PTHR23324:SF66">
    <property type="entry name" value="PROTEIN REAL-TIME"/>
    <property type="match status" value="1"/>
</dbReference>
<dbReference type="SUPFAM" id="SSF101576">
    <property type="entry name" value="Supernatant protein factor (SPF), C-terminal domain"/>
    <property type="match status" value="1"/>
</dbReference>
<dbReference type="InterPro" id="IPR036273">
    <property type="entry name" value="CRAL/TRIO_N_dom_sf"/>
</dbReference>
<dbReference type="SMART" id="SM01100">
    <property type="entry name" value="CRAL_TRIO_N"/>
    <property type="match status" value="1"/>
</dbReference>
<dbReference type="PROSITE" id="PS50191">
    <property type="entry name" value="CRAL_TRIO"/>
    <property type="match status" value="1"/>
</dbReference>
<dbReference type="InterPro" id="IPR036865">
    <property type="entry name" value="CRAL-TRIO_dom_sf"/>
</dbReference>
<dbReference type="SUPFAM" id="SSF46938">
    <property type="entry name" value="CRAL/TRIO N-terminal domain"/>
    <property type="match status" value="1"/>
</dbReference>
<evidence type="ECO:0000259" key="1">
    <source>
        <dbReference type="PROSITE" id="PS50191"/>
    </source>
</evidence>
<dbReference type="Pfam" id="PF04707">
    <property type="entry name" value="PRELI"/>
    <property type="match status" value="1"/>
</dbReference>
<dbReference type="InterPro" id="IPR036598">
    <property type="entry name" value="GOLD_dom_sf"/>
</dbReference>
<sequence>MQLKAGKLLTCFIIFFVIPKSTQFKFYWRESFDLTDFEKDPFNRKFRDVVFPYIVLQKNELILPPDFENDIFKATKPCSILSEFFLINITSTPYYFTDFWSDIGRRLLMFYKKPENINTRGSRMCTLVLKHRVSLCTDMVQTYHSPVRVYKYPFELVMARMAILKFFGKHAIFTAAVALNSFAPVASSLVAKLTFGRDAYEKRFPTCPLIPLLTASEILNKTESADGAICVTERKCKLNVNAPYLLKKLVGVDHVFFIQKNTLNRRERTLTIEVHNVSFASRVFVKERCLYYVHPENPSWTSFEQTACLDVKSFFGFESTVEKIACKHYADSIQQGKEVLEFHVKQLADEGITYIPPFQSVADPSAELPIASISLEENPSNSVRKESDRSWRRNSSKKMQFASLEMSLMNDGKSKLESDYIQRFLGSLSLLEEGRLVELRSSLSNSLKGKIPNDAHLLRFLRASDFEVAKARELVISSMMWRKQHNVDKILSTYDPPSVFDDYFPGQWHHHDLEGRPLYLLCLGQIDIKGLFKTVGEEGFIKYVLNFCEEGLRKIEQATSQFGKPISTWTFLVDLDGLTLKHLWRPAIRTLLKIIEIVQANYPETMGSVLIVRAPRVFAVLWTLISPFINERTAKKFMIYSGNDYVDCLKHYMDEEWIPDFLNGPCRCLVNKAGRPIPKTLYRPELSNVVGHGLEPLYSTGHVYKGYPHEVSDGFSNRCFNVLIPVVDAGSVLTWDFDVVKGSCNFQLYYTTKLFPVEGPSSCSVSTGFSSLSPSSSTGSSHPLLVDRNLILGVDVFIQANDSCDDGDSVQGTHVCEKKGTYVMQWKSSDSPHISQLPFDFSLPMSNKCKVIYYYELLNADDYKDSVISIESCHSSFSSLNVMKSESQRSLEPAPSSSAGETLIERASSATTAAAANSNGAFVHQPSTTSVTANGKSCLDDKYDFC</sequence>
<dbReference type="EMBL" id="JYDW01000213">
    <property type="protein sequence ID" value="KRZ51817.1"/>
    <property type="molecule type" value="Genomic_DNA"/>
</dbReference>
<evidence type="ECO:0000259" key="2">
    <source>
        <dbReference type="PROSITE" id="PS50904"/>
    </source>
</evidence>
<proteinExistence type="predicted"/>
<dbReference type="Gene3D" id="2.60.120.680">
    <property type="entry name" value="GOLD domain"/>
    <property type="match status" value="1"/>
</dbReference>
<dbReference type="Proteomes" id="UP000054721">
    <property type="component" value="Unassembled WGS sequence"/>
</dbReference>
<dbReference type="AlphaFoldDB" id="A0A0V1KWW6"/>
<dbReference type="STRING" id="6335.A0A0V1KWW6"/>
<reference evidence="3 4" key="1">
    <citation type="submission" date="2015-05" db="EMBL/GenBank/DDBJ databases">
        <title>Evolution of Trichinella species and genotypes.</title>
        <authorList>
            <person name="Korhonen P.K."/>
            <person name="Edoardo P."/>
            <person name="Giuseppe L.R."/>
            <person name="Gasser R.B."/>
        </authorList>
    </citation>
    <scope>NUCLEOTIDE SEQUENCE [LARGE SCALE GENOMIC DNA]</scope>
    <source>
        <strain evidence="3">ISS10</strain>
    </source>
</reference>
<evidence type="ECO:0000313" key="3">
    <source>
        <dbReference type="EMBL" id="KRZ51817.1"/>
    </source>
</evidence>
<feature type="domain" description="PRELI/MSF1" evidence="2">
    <location>
        <begin position="179"/>
        <end position="352"/>
    </location>
</feature>
<dbReference type="PROSITE" id="PS50904">
    <property type="entry name" value="PRELI_MSF1"/>
    <property type="match status" value="1"/>
</dbReference>
<feature type="domain" description="CRAL-TRIO" evidence="1">
    <location>
        <begin position="496"/>
        <end position="670"/>
    </location>
</feature>
<name>A0A0V1KWW6_9BILA</name>
<dbReference type="Gene3D" id="3.40.525.10">
    <property type="entry name" value="CRAL-TRIO lipid binding domain"/>
    <property type="match status" value="1"/>
</dbReference>